<dbReference type="InterPro" id="IPR031958">
    <property type="entry name" value="DUF4778"/>
</dbReference>
<evidence type="ECO:0000256" key="1">
    <source>
        <dbReference type="SAM" id="MobiDB-lite"/>
    </source>
</evidence>
<dbReference type="AlphaFoldDB" id="A0A6P4EGF8"/>
<organism evidence="2">
    <name type="scientific">Drosophila rhopaloa</name>
    <name type="common">Fruit fly</name>
    <dbReference type="NCBI Taxonomy" id="1041015"/>
    <lineage>
        <taxon>Eukaryota</taxon>
        <taxon>Metazoa</taxon>
        <taxon>Ecdysozoa</taxon>
        <taxon>Arthropoda</taxon>
        <taxon>Hexapoda</taxon>
        <taxon>Insecta</taxon>
        <taxon>Pterygota</taxon>
        <taxon>Neoptera</taxon>
        <taxon>Endopterygota</taxon>
        <taxon>Diptera</taxon>
        <taxon>Brachycera</taxon>
        <taxon>Muscomorpha</taxon>
        <taxon>Ephydroidea</taxon>
        <taxon>Drosophilidae</taxon>
        <taxon>Drosophila</taxon>
        <taxon>Sophophora</taxon>
    </lineage>
</organism>
<feature type="compositionally biased region" description="Basic and acidic residues" evidence="1">
    <location>
        <begin position="751"/>
        <end position="773"/>
    </location>
</feature>
<dbReference type="GeneID" id="108040933"/>
<dbReference type="OrthoDB" id="7832529at2759"/>
<dbReference type="RefSeq" id="XP_016974118.1">
    <property type="nucleotide sequence ID" value="XM_017118629.1"/>
</dbReference>
<reference evidence="2" key="1">
    <citation type="submission" date="2025-08" db="UniProtKB">
        <authorList>
            <consortium name="RefSeq"/>
        </authorList>
    </citation>
    <scope>IDENTIFICATION</scope>
</reference>
<dbReference type="Pfam" id="PF16008">
    <property type="entry name" value="DUF4778"/>
    <property type="match status" value="1"/>
</dbReference>
<feature type="compositionally biased region" description="Basic residues" evidence="1">
    <location>
        <begin position="816"/>
        <end position="827"/>
    </location>
</feature>
<protein>
    <submittedName>
        <fullName evidence="2">Uncharacterized protein LOC108040933 isoform X1</fullName>
    </submittedName>
</protein>
<evidence type="ECO:0000313" key="2">
    <source>
        <dbReference type="RefSeq" id="XP_016974118.1"/>
    </source>
</evidence>
<dbReference type="RefSeq" id="XP_016974118.2">
    <property type="nucleotide sequence ID" value="XM_017118629.2"/>
</dbReference>
<sequence length="827" mass="95934">MNSCCCRSHSDRTDPMACLPQFPRLQRVQSCRPFLEGRKSASCCMSSERRWGQRNGVMVELLAKMVDKSANTVCQFLHQLTLQLFARILYPLMAGWNTLKIPFVLPDTCELYYGIFDECGNLRKPMPTRTFVILITILQYFLNLPTQRVCRGKNKCTACKNKDNMIKHLHNPGYCGKDAMTPFSGRRTTEKAPSPRSEVWAGLRRLGYERSGGLDLDSYPSDESIPYGYAPSRCPCQARDPAVARAQWSRRGTPSPYANIQDPMELESACERVLRSPMLAPECSQTSPVASLSPEAAQLYHITQISNLYTAVVENRHSRILLGSGKPPKQRVIPCTEKRFSGGFMMPEPYFNGMPWSWLHRDPQRMMRLPSGGLPLEIPRYRRQPLDEEYHSFRSRYEDMSRQVNPFKEGAPSPVDKYPTANRFTPEKRLQSISWKERTLDPKDQFFLPTNGRRIPVNEKKNMEWEELLLKRVNQPRKTQGALDYWKEMMERHQLKIDQARNNTLSIRSLMVEKNNSFPSSVRQTTERKLWIIKAYRNRGDSVAPQNRIKPINSERLIQKLKDSIGQDNESSEIKTRQARNKSVDDVLRLVKRDDENNGGHKYPDPEDYRKEMARNRRYQRKTAGESILLIKTAESIVRKREFIKLNETKQPLTRQEDKSCLRKPLLKKKCIEHNKPIDKRVRFLFHKNPSLERVKPVENVKTKIRRTFFLPGGGDQLPKQYSKPHEGGPKIKKFSSGNDDRKIVFKPRREKSPERITRKSPFHSDDSLKDKSQTSNLNPQKTSHGYPKTKPNKFLERSSGIRSKIFDLTDGETLRRKRRKPLSSML</sequence>
<feature type="compositionally biased region" description="Polar residues" evidence="1">
    <location>
        <begin position="774"/>
        <end position="784"/>
    </location>
</feature>
<proteinExistence type="predicted"/>
<feature type="region of interest" description="Disordered" evidence="1">
    <location>
        <begin position="710"/>
        <end position="827"/>
    </location>
</feature>
<accession>A0A6P4EGF8</accession>
<gene>
    <name evidence="2" type="primary">LOC108040933</name>
</gene>
<name>A0A6P4EGF8_DRORH</name>